<keyword evidence="2" id="KW-1185">Reference proteome</keyword>
<gene>
    <name evidence="1" type="ORF">AN957_04710</name>
</gene>
<evidence type="ECO:0000313" key="1">
    <source>
        <dbReference type="EMBL" id="KQL17979.1"/>
    </source>
</evidence>
<dbReference type="InterPro" id="IPR014985">
    <property type="entry name" value="WbqC"/>
</dbReference>
<dbReference type="AlphaFoldDB" id="A0A0Q3VFS3"/>
<name>A0A0Q3VFS3_9BACI</name>
<reference evidence="1 2" key="1">
    <citation type="submission" date="2015-09" db="EMBL/GenBank/DDBJ databases">
        <title>Genome sequencing project for genomic taxonomy and phylogenomics of Bacillus-like bacteria.</title>
        <authorList>
            <person name="Liu B."/>
            <person name="Wang J."/>
            <person name="Zhu Y."/>
            <person name="Liu G."/>
            <person name="Chen Q."/>
            <person name="Chen Z."/>
            <person name="Lan J."/>
            <person name="Che J."/>
            <person name="Ge C."/>
            <person name="Shi H."/>
            <person name="Pan Z."/>
            <person name="Liu X."/>
        </authorList>
    </citation>
    <scope>NUCLEOTIDE SEQUENCE [LARGE SCALE GENOMIC DNA]</scope>
    <source>
        <strain evidence="1 2">FJAT-18043</strain>
    </source>
</reference>
<accession>A0A0Q3VFS3</accession>
<comment type="caution">
    <text evidence="1">The sequence shown here is derived from an EMBL/GenBank/DDBJ whole genome shotgun (WGS) entry which is preliminary data.</text>
</comment>
<dbReference type="PATRIC" id="fig|1637975.4.peg.629"/>
<sequence length="237" mass="28128">MRIGIMQPYFIPYLGYFSLIKQTDRFILFDTVQFIRHGWIERNRILKPNSGWQYIGVPLKKHSRETKIKDIKIQMEQDWRTRIFRQLEHYKKRAPFYSQTIDILEQGLSLETDDIVKLDEYLLRAICHYIGINANISVLSEMGLYIEEANAPDEWALNICNSIGNIDEYWNPEGGLEFFDKNKYERAGIGIHFLKMNLNRYSQKRDIFEPGLSIIDVMMFNGPKEINEMLDEYVLVK</sequence>
<proteinExistence type="predicted"/>
<protein>
    <submittedName>
        <fullName evidence="1">Glycine transferase</fullName>
    </submittedName>
</protein>
<evidence type="ECO:0000313" key="2">
    <source>
        <dbReference type="Proteomes" id="UP000050996"/>
    </source>
</evidence>
<dbReference type="GO" id="GO:0016740">
    <property type="term" value="F:transferase activity"/>
    <property type="evidence" value="ECO:0007669"/>
    <property type="project" value="UniProtKB-KW"/>
</dbReference>
<keyword evidence="1" id="KW-0808">Transferase</keyword>
<dbReference type="Pfam" id="PF08889">
    <property type="entry name" value="WbqC"/>
    <property type="match status" value="1"/>
</dbReference>
<organism evidence="1 2">
    <name type="scientific">Cytobacillus solani</name>
    <dbReference type="NCBI Taxonomy" id="1637975"/>
    <lineage>
        <taxon>Bacteria</taxon>
        <taxon>Bacillati</taxon>
        <taxon>Bacillota</taxon>
        <taxon>Bacilli</taxon>
        <taxon>Bacillales</taxon>
        <taxon>Bacillaceae</taxon>
        <taxon>Cytobacillus</taxon>
    </lineage>
</organism>
<dbReference type="STRING" id="1637975.AN957_04710"/>
<dbReference type="EMBL" id="LJIX01000006">
    <property type="protein sequence ID" value="KQL17979.1"/>
    <property type="molecule type" value="Genomic_DNA"/>
</dbReference>
<dbReference type="RefSeq" id="WP_053479056.1">
    <property type="nucleotide sequence ID" value="NZ_CP041305.1"/>
</dbReference>
<dbReference type="Proteomes" id="UP000050996">
    <property type="component" value="Unassembled WGS sequence"/>
</dbReference>